<reference evidence="2" key="1">
    <citation type="submission" date="2021-01" db="EMBL/GenBank/DDBJ databases">
        <authorList>
            <person name="Corre E."/>
            <person name="Pelletier E."/>
            <person name="Niang G."/>
            <person name="Scheremetjew M."/>
            <person name="Finn R."/>
            <person name="Kale V."/>
            <person name="Holt S."/>
            <person name="Cochrane G."/>
            <person name="Meng A."/>
            <person name="Brown T."/>
            <person name="Cohen L."/>
        </authorList>
    </citation>
    <scope>NUCLEOTIDE SEQUENCE</scope>
    <source>
        <strain evidence="2">RCC1693</strain>
    </source>
</reference>
<protein>
    <submittedName>
        <fullName evidence="2">Uncharacterized protein</fullName>
    </submittedName>
</protein>
<sequence>MIEMANDVDIDDAVEFVTKYFLGTSSARLAHKRAHLYDDMDGIDEEDAWSRARAEFNRRGQAQEHAQAQAEPQRRASEGPEPPSEGEGAWGDSWTEGMREGKKHASEQIDEVDYAWEQFARSHTHDHL</sequence>
<evidence type="ECO:0000256" key="1">
    <source>
        <dbReference type="SAM" id="MobiDB-lite"/>
    </source>
</evidence>
<organism evidence="2">
    <name type="scientific">Florenciella parvula</name>
    <dbReference type="NCBI Taxonomy" id="236787"/>
    <lineage>
        <taxon>Eukaryota</taxon>
        <taxon>Sar</taxon>
        <taxon>Stramenopiles</taxon>
        <taxon>Ochrophyta</taxon>
        <taxon>Dictyochophyceae</taxon>
        <taxon>Florenciellales</taxon>
        <taxon>Florenciella</taxon>
    </lineage>
</organism>
<feature type="compositionally biased region" description="Basic and acidic residues" evidence="1">
    <location>
        <begin position="97"/>
        <end position="107"/>
    </location>
</feature>
<proteinExistence type="predicted"/>
<accession>A0A7S2CHF3</accession>
<evidence type="ECO:0000313" key="2">
    <source>
        <dbReference type="EMBL" id="CAD9426019.1"/>
    </source>
</evidence>
<dbReference type="AlphaFoldDB" id="A0A7S2CHF3"/>
<dbReference type="EMBL" id="HBGT01021281">
    <property type="protein sequence ID" value="CAD9426019.1"/>
    <property type="molecule type" value="Transcribed_RNA"/>
</dbReference>
<gene>
    <name evidence="2" type="ORF">FPAR1323_LOCUS11167</name>
</gene>
<feature type="compositionally biased region" description="Basic and acidic residues" evidence="1">
    <location>
        <begin position="52"/>
        <end position="62"/>
    </location>
</feature>
<feature type="region of interest" description="Disordered" evidence="1">
    <location>
        <begin position="52"/>
        <end position="107"/>
    </location>
</feature>
<name>A0A7S2CHF3_9STRA</name>